<accession>A0A1T4RXT1</accession>
<gene>
    <name evidence="3" type="ORF">SAMN02745108_02896</name>
</gene>
<feature type="chain" id="PRO_5013001615" evidence="1">
    <location>
        <begin position="24"/>
        <end position="960"/>
    </location>
</feature>
<sequence length="960" mass="104100">MSRVPFKKFAALVAMTVVLSACGDDSSSGSGNGEKEEGSVETVEDLGKCLSAFEGDTYFVKEKNGSYVCESGNWNPIPGVGECTDSLAAAGTVRKETHKALANYGESLVCADSAWRPATDVEIALKNACVESLDGEFRDDSTDKKKVVHYVCTGGLWREAGEAELAAKALCTEKNYGSFATDSSDEENVKAYVCKDSLWLEASSIEQAAGKVCDAGNYGLFVADSADKALPLYVCDGEMFRMASEAESATRSLCDSTLRGDTLNFYICTEEGWDKDTTSTLGNCTDKNEGEIAKEENPFRIFGLHSTALDSSYVCDGSQKLWRVATAGEAATGKLCTEKVDGDTLNWFVCHAAKNDWMAVMTSGLGKCNADSLDSIRTEPNPNLKKGDSLFVCANNGGFAWEILKKSLLGVCDLKLQDSVRTETNFNLKTFDSLFVCDTSTWVSASKYDLSNGIPCTGNLNAKVVDGKLCLDGKWQNASEGEVEMGAACLESTENVVSVEKGKVCKSGEWVTASAAEIATGKVCTAAIANSVANGYVCEVMVDSSADSETIQTALTKCSQTSDALYEKFLAGNLTAEDCNMWREASEAEKATGRVCSNGILDSVMNGYVCENTGWREVSEVEKATGRVCSAALKDSIVNGYACNVVQLNTQEELALTQDSLLRACLHTGGIGLAKIYLKGALTLYHCYDSISSGFDYSWWRKATAREISLNRLCDSRNQETFVHNPDSAFVCQFDTAQKIYDWQGEGAKGSFVDERDKKSYKYVIIGSQVWMAENLNYNYNQGSANSYCVFDSSSSEYCNKFGRYYTWSAAMDSAEIFSASGSGCGNGKTCTSSTSATLVRGVCPKGWHLPNENEFKTLVKYVGDVDIAGKMLKSTSGWYWEGIYGNGTDSFGFSALPAGYRNSPHVYSLVNCSTHFWTASENIENQALNMSMDCRDEKTIFSSDYKSFGLSVRCLKDID</sequence>
<keyword evidence="1" id="KW-0732">Signal</keyword>
<organism evidence="3 4">
    <name type="scientific">Fibrobacter intestinalis</name>
    <dbReference type="NCBI Taxonomy" id="28122"/>
    <lineage>
        <taxon>Bacteria</taxon>
        <taxon>Pseudomonadati</taxon>
        <taxon>Fibrobacterota</taxon>
        <taxon>Fibrobacteria</taxon>
        <taxon>Fibrobacterales</taxon>
        <taxon>Fibrobacteraceae</taxon>
        <taxon>Fibrobacter</taxon>
    </lineage>
</organism>
<dbReference type="PROSITE" id="PS51257">
    <property type="entry name" value="PROKAR_LIPOPROTEIN"/>
    <property type="match status" value="1"/>
</dbReference>
<dbReference type="NCBIfam" id="TIGR02145">
    <property type="entry name" value="Fib_succ_major"/>
    <property type="match status" value="1"/>
</dbReference>
<evidence type="ECO:0000313" key="4">
    <source>
        <dbReference type="Proteomes" id="UP000190449"/>
    </source>
</evidence>
<evidence type="ECO:0000256" key="1">
    <source>
        <dbReference type="SAM" id="SignalP"/>
    </source>
</evidence>
<reference evidence="3 4" key="1">
    <citation type="submission" date="2017-02" db="EMBL/GenBank/DDBJ databases">
        <authorList>
            <person name="Peterson S.W."/>
        </authorList>
    </citation>
    <scope>NUCLEOTIDE SEQUENCE [LARGE SCALE GENOMIC DNA]</scope>
    <source>
        <strain evidence="3 4">ATCC 43854</strain>
    </source>
</reference>
<evidence type="ECO:0000259" key="2">
    <source>
        <dbReference type="Pfam" id="PF09603"/>
    </source>
</evidence>
<feature type="signal peptide" evidence="1">
    <location>
        <begin position="1"/>
        <end position="23"/>
    </location>
</feature>
<dbReference type="STRING" id="28122.SAMN02745108_02896"/>
<evidence type="ECO:0000313" key="3">
    <source>
        <dbReference type="EMBL" id="SKA20809.1"/>
    </source>
</evidence>
<dbReference type="RefSeq" id="WP_078777521.1">
    <property type="nucleotide sequence ID" value="NZ_FUWU01000095.1"/>
</dbReference>
<protein>
    <submittedName>
        <fullName evidence="3">Major paralogous domain-containing protein</fullName>
    </submittedName>
</protein>
<proteinExistence type="predicted"/>
<name>A0A1T4RXT1_9BACT</name>
<dbReference type="InterPro" id="IPR011871">
    <property type="entry name" value="Fib_succ_major"/>
</dbReference>
<dbReference type="AlphaFoldDB" id="A0A1T4RXT1"/>
<dbReference type="EMBL" id="FUWU01000095">
    <property type="protein sequence ID" value="SKA20809.1"/>
    <property type="molecule type" value="Genomic_DNA"/>
</dbReference>
<dbReference type="Proteomes" id="UP000190449">
    <property type="component" value="Unassembled WGS sequence"/>
</dbReference>
<feature type="domain" description="Fibrobacter succinogenes major paralogous" evidence="2">
    <location>
        <begin position="764"/>
        <end position="957"/>
    </location>
</feature>
<dbReference type="Pfam" id="PF09603">
    <property type="entry name" value="Fib_succ_major"/>
    <property type="match status" value="1"/>
</dbReference>